<dbReference type="SUPFAM" id="SSF46689">
    <property type="entry name" value="Homeodomain-like"/>
    <property type="match status" value="1"/>
</dbReference>
<proteinExistence type="inferred from homology"/>
<dbReference type="GO" id="GO:0004803">
    <property type="term" value="F:transposase activity"/>
    <property type="evidence" value="ECO:0007669"/>
    <property type="project" value="InterPro"/>
</dbReference>
<dbReference type="GO" id="GO:0003677">
    <property type="term" value="F:DNA binding"/>
    <property type="evidence" value="ECO:0007669"/>
    <property type="project" value="InterPro"/>
</dbReference>
<evidence type="ECO:0000256" key="1">
    <source>
        <dbReference type="ARBA" id="ARBA00009964"/>
    </source>
</evidence>
<comment type="similarity">
    <text evidence="1">Belongs to the transposase 8 family.</text>
</comment>
<protein>
    <submittedName>
        <fullName evidence="2">Transposase</fullName>
    </submittedName>
</protein>
<reference evidence="2" key="1">
    <citation type="submission" date="2022-09" db="EMBL/GenBank/DDBJ databases">
        <title>Intensive care unit water sources are persistently colonized with multi-drug resistant bacteria and are the site of extensive horizontal gene transfer of antibiotic resistance genes.</title>
        <authorList>
            <person name="Diorio-Toth L."/>
        </authorList>
    </citation>
    <scope>NUCLEOTIDE SEQUENCE</scope>
    <source>
        <strain evidence="2">GD03863</strain>
    </source>
</reference>
<organism evidence="2 3">
    <name type="scientific">Ectopseudomonas toyotomiensis</name>
    <dbReference type="NCBI Taxonomy" id="554344"/>
    <lineage>
        <taxon>Bacteria</taxon>
        <taxon>Pseudomonadati</taxon>
        <taxon>Pseudomonadota</taxon>
        <taxon>Gammaproteobacteria</taxon>
        <taxon>Pseudomonadales</taxon>
        <taxon>Pseudomonadaceae</taxon>
        <taxon>Ectopseudomonas</taxon>
    </lineage>
</organism>
<gene>
    <name evidence="2" type="ORF">N5D41_06185</name>
</gene>
<evidence type="ECO:0000313" key="3">
    <source>
        <dbReference type="Proteomes" id="UP001161137"/>
    </source>
</evidence>
<dbReference type="InterPro" id="IPR009057">
    <property type="entry name" value="Homeodomain-like_sf"/>
</dbReference>
<dbReference type="AlphaFoldDB" id="A0AA42IJP4"/>
<dbReference type="GO" id="GO:0006313">
    <property type="term" value="P:DNA transposition"/>
    <property type="evidence" value="ECO:0007669"/>
    <property type="project" value="InterPro"/>
</dbReference>
<comment type="caution">
    <text evidence="2">The sequence shown here is derived from an EMBL/GenBank/DDBJ whole genome shotgun (WGS) entry which is preliminary data.</text>
</comment>
<dbReference type="Pfam" id="PF01527">
    <property type="entry name" value="HTH_Tnp_1"/>
    <property type="match status" value="1"/>
</dbReference>
<name>A0AA42IJP4_9GAMM</name>
<dbReference type="EMBL" id="JAOCDH010000005">
    <property type="protein sequence ID" value="MDH0701078.1"/>
    <property type="molecule type" value="Genomic_DNA"/>
</dbReference>
<dbReference type="InterPro" id="IPR002514">
    <property type="entry name" value="Transposase_8"/>
</dbReference>
<dbReference type="Proteomes" id="UP001161137">
    <property type="component" value="Unassembled WGS sequence"/>
</dbReference>
<accession>A0AA42IJP4</accession>
<evidence type="ECO:0000313" key="2">
    <source>
        <dbReference type="EMBL" id="MDH0701078.1"/>
    </source>
</evidence>
<sequence length="79" mass="8652">MAQTRRRFPESFKRGAVDQVPVGTPLSHAAETLGIAESLLGKWKRQYEQQGDDAFPGTASSGARARSCVVYASNWLRSP</sequence>